<dbReference type="GeneID" id="5324536"/>
<dbReference type="OrthoDB" id="148086at2157"/>
<dbReference type="Gene3D" id="3.30.420.190">
    <property type="entry name" value="conserved archaeal protein q6m145"/>
    <property type="match status" value="1"/>
</dbReference>
<dbReference type="RefSeq" id="WP_012065900.1">
    <property type="nucleotide sequence ID" value="NC_009634.1"/>
</dbReference>
<evidence type="ECO:0000313" key="2">
    <source>
        <dbReference type="EMBL" id="ABR54985.1"/>
    </source>
</evidence>
<dbReference type="InterPro" id="IPR043129">
    <property type="entry name" value="ATPase_NBD"/>
</dbReference>
<dbReference type="SUPFAM" id="SSF53067">
    <property type="entry name" value="Actin-like ATPase domain"/>
    <property type="match status" value="1"/>
</dbReference>
<dbReference type="eggNOG" id="arCOG04369">
    <property type="taxonomic scope" value="Archaea"/>
</dbReference>
<dbReference type="GO" id="GO:0016787">
    <property type="term" value="F:hydrolase activity"/>
    <property type="evidence" value="ECO:0007669"/>
    <property type="project" value="InterPro"/>
</dbReference>
<name>A6UR63_METVS</name>
<dbReference type="STRING" id="406327.Mevan_1085"/>
<accession>A6UR63</accession>
<dbReference type="Pfam" id="PF01968">
    <property type="entry name" value="Hydantoinase_A"/>
    <property type="match status" value="1"/>
</dbReference>
<dbReference type="Gene3D" id="3.30.420.40">
    <property type="match status" value="1"/>
</dbReference>
<feature type="domain" description="Hydantoinase A/oxoprolinase" evidence="1">
    <location>
        <begin position="53"/>
        <end position="325"/>
    </location>
</feature>
<dbReference type="EMBL" id="CP000742">
    <property type="protein sequence ID" value="ABR54985.1"/>
    <property type="molecule type" value="Genomic_DNA"/>
</dbReference>
<dbReference type="KEGG" id="mvn:Mevan_1085"/>
<protein>
    <submittedName>
        <fullName evidence="2">Hydantoinase/oxoprolinase</fullName>
    </submittedName>
</protein>
<organism evidence="2 3">
    <name type="scientific">Methanococcus vannielii (strain ATCC 35089 / DSM 1224 / JCM 13029 / OCM 148 / SB)</name>
    <dbReference type="NCBI Taxonomy" id="406327"/>
    <lineage>
        <taxon>Archaea</taxon>
        <taxon>Methanobacteriati</taxon>
        <taxon>Methanobacteriota</taxon>
        <taxon>Methanomada group</taxon>
        <taxon>Methanococci</taxon>
        <taxon>Methanococcales</taxon>
        <taxon>Methanococcaceae</taxon>
        <taxon>Methanococcus</taxon>
    </lineage>
</organism>
<evidence type="ECO:0000313" key="3">
    <source>
        <dbReference type="Proteomes" id="UP000001107"/>
    </source>
</evidence>
<reference evidence="2" key="1">
    <citation type="submission" date="2007-06" db="EMBL/GenBank/DDBJ databases">
        <title>Complete sequence of Methanococcus vannielii SB.</title>
        <authorList>
            <consortium name="US DOE Joint Genome Institute"/>
            <person name="Copeland A."/>
            <person name="Lucas S."/>
            <person name="Lapidus A."/>
            <person name="Barry K."/>
            <person name="Glavina del Rio T."/>
            <person name="Dalin E."/>
            <person name="Tice H."/>
            <person name="Pitluck S."/>
            <person name="Chain P."/>
            <person name="Malfatti S."/>
            <person name="Shin M."/>
            <person name="Vergez L."/>
            <person name="Schmutz J."/>
            <person name="Larimer F."/>
            <person name="Land M."/>
            <person name="Hauser L."/>
            <person name="Kyrpides N."/>
            <person name="Anderson I."/>
            <person name="Sieprawska-Lupa M."/>
            <person name="Whitman W.B."/>
            <person name="Richardson P."/>
        </authorList>
    </citation>
    <scope>NUCLEOTIDE SEQUENCE [LARGE SCALE GENOMIC DNA]</scope>
    <source>
        <strain evidence="2">SB</strain>
    </source>
</reference>
<dbReference type="AlphaFoldDB" id="A6UR63"/>
<sequence>MILGIDIGGANTKITELYENGEFKIHHIYFPMWKNSEKLSKVLKKYSNNVSIVALVTTAELADSYETKQEGVENILNAVENAFGDNVLVFDSDCNFVLTKDAKENYMTVSASNWCATAEFVSQNIDKNCILVDMGSTTTDIIPIVDGKAASNKTDLERLMNNELLYVGSLRTPLSFLSNKIMFKDTITNVSSEYFAITGDISLVLDKITEMDYSCDTPDGKPADKRNSLIRISKVLCSDLNQISADESINIAIEYYKILIDLILENVKKVSEKYGLKNIVITGLGEEILKDALSELTKSNEFNIISIKERYGKDVSLATPSFSVSILLKNELNAKLNRS</sequence>
<dbReference type="InterPro" id="IPR053660">
    <property type="entry name" value="MfnF_synthase"/>
</dbReference>
<dbReference type="NCBIfam" id="TIGR03123">
    <property type="entry name" value="one_C_unchar_1"/>
    <property type="match status" value="1"/>
</dbReference>
<evidence type="ECO:0000259" key="1">
    <source>
        <dbReference type="Pfam" id="PF01968"/>
    </source>
</evidence>
<proteinExistence type="predicted"/>
<dbReference type="Proteomes" id="UP000001107">
    <property type="component" value="Chromosome"/>
</dbReference>
<dbReference type="InterPro" id="IPR002756">
    <property type="entry name" value="MfnF"/>
</dbReference>
<dbReference type="NCBIfam" id="NF040623">
    <property type="entry name" value="MfnF"/>
    <property type="match status" value="1"/>
</dbReference>
<dbReference type="InterPro" id="IPR002821">
    <property type="entry name" value="Hydantoinase_A"/>
</dbReference>
<gene>
    <name evidence="2" type="ordered locus">Mevan_1085</name>
</gene>
<dbReference type="HOGENOM" id="CLU_060932_0_0_2"/>
<keyword evidence="3" id="KW-1185">Reference proteome</keyword>